<dbReference type="KEGG" id="cput:CONPUDRAFT_126781"/>
<keyword evidence="2" id="KW-0732">Signal</keyword>
<evidence type="ECO:0000256" key="1">
    <source>
        <dbReference type="ARBA" id="ARBA00008325"/>
    </source>
</evidence>
<reference evidence="4" key="1">
    <citation type="journal article" date="2012" name="Science">
        <title>The Paleozoic origin of enzymatic lignin decomposition reconstructed from 31 fungal genomes.</title>
        <authorList>
            <person name="Floudas D."/>
            <person name="Binder M."/>
            <person name="Riley R."/>
            <person name="Barry K."/>
            <person name="Blanchette R.A."/>
            <person name="Henrissat B."/>
            <person name="Martinez A.T."/>
            <person name="Otillar R."/>
            <person name="Spatafora J.W."/>
            <person name="Yadav J.S."/>
            <person name="Aerts A."/>
            <person name="Benoit I."/>
            <person name="Boyd A."/>
            <person name="Carlson A."/>
            <person name="Copeland A."/>
            <person name="Coutinho P.M."/>
            <person name="de Vries R.P."/>
            <person name="Ferreira P."/>
            <person name="Findley K."/>
            <person name="Foster B."/>
            <person name="Gaskell J."/>
            <person name="Glotzer D."/>
            <person name="Gorecki P."/>
            <person name="Heitman J."/>
            <person name="Hesse C."/>
            <person name="Hori C."/>
            <person name="Igarashi K."/>
            <person name="Jurgens J.A."/>
            <person name="Kallen N."/>
            <person name="Kersten P."/>
            <person name="Kohler A."/>
            <person name="Kuees U."/>
            <person name="Kumar T.K.A."/>
            <person name="Kuo A."/>
            <person name="LaButti K."/>
            <person name="Larrondo L.F."/>
            <person name="Lindquist E."/>
            <person name="Ling A."/>
            <person name="Lombard V."/>
            <person name="Lucas S."/>
            <person name="Lundell T."/>
            <person name="Martin R."/>
            <person name="McLaughlin D.J."/>
            <person name="Morgenstern I."/>
            <person name="Morin E."/>
            <person name="Murat C."/>
            <person name="Nagy L.G."/>
            <person name="Nolan M."/>
            <person name="Ohm R.A."/>
            <person name="Patyshakuliyeva A."/>
            <person name="Rokas A."/>
            <person name="Ruiz-Duenas F.J."/>
            <person name="Sabat G."/>
            <person name="Salamov A."/>
            <person name="Samejima M."/>
            <person name="Schmutz J."/>
            <person name="Slot J.C."/>
            <person name="St John F."/>
            <person name="Stenlid J."/>
            <person name="Sun H."/>
            <person name="Sun S."/>
            <person name="Syed K."/>
            <person name="Tsang A."/>
            <person name="Wiebenga A."/>
            <person name="Young D."/>
            <person name="Pisabarro A."/>
            <person name="Eastwood D.C."/>
            <person name="Martin F."/>
            <person name="Cullen D."/>
            <person name="Grigoriev I.V."/>
            <person name="Hibbett D.S."/>
        </authorList>
    </citation>
    <scope>NUCLEOTIDE SEQUENCE [LARGE SCALE GENOMIC DNA]</scope>
    <source>
        <strain evidence="4">RWD-64-598 SS2</strain>
    </source>
</reference>
<name>A0A5M3MJN7_CONPW</name>
<dbReference type="InterPro" id="IPR018559">
    <property type="entry name" value="DUF2015"/>
</dbReference>
<dbReference type="PANTHER" id="PTHR28023">
    <property type="entry name" value="UPF0357 PROTEIN YCL012C"/>
    <property type="match status" value="1"/>
</dbReference>
<organism evidence="3 4">
    <name type="scientific">Coniophora puteana (strain RWD-64-598)</name>
    <name type="common">Brown rot fungus</name>
    <dbReference type="NCBI Taxonomy" id="741705"/>
    <lineage>
        <taxon>Eukaryota</taxon>
        <taxon>Fungi</taxon>
        <taxon>Dikarya</taxon>
        <taxon>Basidiomycota</taxon>
        <taxon>Agaricomycotina</taxon>
        <taxon>Agaricomycetes</taxon>
        <taxon>Agaricomycetidae</taxon>
        <taxon>Boletales</taxon>
        <taxon>Coniophorineae</taxon>
        <taxon>Coniophoraceae</taxon>
        <taxon>Coniophora</taxon>
    </lineage>
</organism>
<dbReference type="EMBL" id="JH711581">
    <property type="protein sequence ID" value="EIW79014.1"/>
    <property type="molecule type" value="Genomic_DNA"/>
</dbReference>
<gene>
    <name evidence="3" type="ORF">CONPUDRAFT_126781</name>
</gene>
<dbReference type="GeneID" id="19200008"/>
<dbReference type="OMA" id="NIRDGDS"/>
<proteinExistence type="inferred from homology"/>
<comment type="caution">
    <text evidence="3">The sequence shown here is derived from an EMBL/GenBank/DDBJ whole genome shotgun (WGS) entry which is preliminary data.</text>
</comment>
<dbReference type="Pfam" id="PF09435">
    <property type="entry name" value="DUF2015"/>
    <property type="match status" value="1"/>
</dbReference>
<protein>
    <submittedName>
        <fullName evidence="3">Uncharacterized protein</fullName>
    </submittedName>
</protein>
<evidence type="ECO:0000313" key="3">
    <source>
        <dbReference type="EMBL" id="EIW79014.1"/>
    </source>
</evidence>
<dbReference type="AlphaFoldDB" id="A0A5M3MJN7"/>
<accession>A0A5M3MJN7</accession>
<evidence type="ECO:0000313" key="4">
    <source>
        <dbReference type="Proteomes" id="UP000053558"/>
    </source>
</evidence>
<dbReference type="RefSeq" id="XP_007770748.1">
    <property type="nucleotide sequence ID" value="XM_007772558.1"/>
</dbReference>
<keyword evidence="4" id="KW-1185">Reference proteome</keyword>
<comment type="similarity">
    <text evidence="1">Belongs to the UPF0357 family.</text>
</comment>
<dbReference type="Proteomes" id="UP000053558">
    <property type="component" value="Unassembled WGS sequence"/>
</dbReference>
<evidence type="ECO:0000256" key="2">
    <source>
        <dbReference type="ARBA" id="ARBA00022729"/>
    </source>
</evidence>
<dbReference type="OrthoDB" id="447314at2759"/>
<dbReference type="PANTHER" id="PTHR28023:SF1">
    <property type="entry name" value="UPF0357 PROTEIN YCL012C"/>
    <property type="match status" value="1"/>
</dbReference>
<sequence length="128" mass="14401">MLFHLSVFAFFLVICILAFRFRAALIPYLPERIRTRISSAHYTPLPTFAAQAEAGLSSNMFDIQAHNLDAGDSRSGLDEQGTQEVLAIMRRERVTFDQARLIRHNQILARNGIDPTGMPLDSKAVTRL</sequence>